<evidence type="ECO:0000256" key="1">
    <source>
        <dbReference type="SAM" id="MobiDB-lite"/>
    </source>
</evidence>
<comment type="caution">
    <text evidence="3">The sequence shown here is derived from an EMBL/GenBank/DDBJ whole genome shotgun (WGS) entry which is preliminary data.</text>
</comment>
<feature type="region of interest" description="Disordered" evidence="1">
    <location>
        <begin position="61"/>
        <end position="88"/>
    </location>
</feature>
<name>A0AAV4GYP8_9GAST</name>
<dbReference type="EMBL" id="BMAT01008706">
    <property type="protein sequence ID" value="GFR91028.1"/>
    <property type="molecule type" value="Genomic_DNA"/>
</dbReference>
<sequence>MVVVVVVVIAVVVVVVVVELVALGGGSGGNPSLTFLTFLAIMSRSDWLTQLSSAKTRQRVQKVGERRRVDKGDLRPEMKGAGKESEDVTLRDQNTVNVRWREIEDQSTTESGLKWTLIILMGTTRFW</sequence>
<accession>A0AAV4GYP8</accession>
<feature type="compositionally biased region" description="Basic and acidic residues" evidence="1">
    <location>
        <begin position="62"/>
        <end position="88"/>
    </location>
</feature>
<keyword evidence="2" id="KW-0472">Membrane</keyword>
<evidence type="ECO:0000313" key="4">
    <source>
        <dbReference type="Proteomes" id="UP000762676"/>
    </source>
</evidence>
<protein>
    <submittedName>
        <fullName evidence="3">Uncharacterized protein</fullName>
    </submittedName>
</protein>
<feature type="transmembrane region" description="Helical" evidence="2">
    <location>
        <begin position="6"/>
        <end position="26"/>
    </location>
</feature>
<evidence type="ECO:0000313" key="3">
    <source>
        <dbReference type="EMBL" id="GFR91028.1"/>
    </source>
</evidence>
<evidence type="ECO:0000256" key="2">
    <source>
        <dbReference type="SAM" id="Phobius"/>
    </source>
</evidence>
<organism evidence="3 4">
    <name type="scientific">Elysia marginata</name>
    <dbReference type="NCBI Taxonomy" id="1093978"/>
    <lineage>
        <taxon>Eukaryota</taxon>
        <taxon>Metazoa</taxon>
        <taxon>Spiralia</taxon>
        <taxon>Lophotrochozoa</taxon>
        <taxon>Mollusca</taxon>
        <taxon>Gastropoda</taxon>
        <taxon>Heterobranchia</taxon>
        <taxon>Euthyneura</taxon>
        <taxon>Panpulmonata</taxon>
        <taxon>Sacoglossa</taxon>
        <taxon>Placobranchoidea</taxon>
        <taxon>Plakobranchidae</taxon>
        <taxon>Elysia</taxon>
    </lineage>
</organism>
<dbReference type="Proteomes" id="UP000762676">
    <property type="component" value="Unassembled WGS sequence"/>
</dbReference>
<dbReference type="AlphaFoldDB" id="A0AAV4GYP8"/>
<reference evidence="3 4" key="1">
    <citation type="journal article" date="2021" name="Elife">
        <title>Chloroplast acquisition without the gene transfer in kleptoplastic sea slugs, Plakobranchus ocellatus.</title>
        <authorList>
            <person name="Maeda T."/>
            <person name="Takahashi S."/>
            <person name="Yoshida T."/>
            <person name="Shimamura S."/>
            <person name="Takaki Y."/>
            <person name="Nagai Y."/>
            <person name="Toyoda A."/>
            <person name="Suzuki Y."/>
            <person name="Arimoto A."/>
            <person name="Ishii H."/>
            <person name="Satoh N."/>
            <person name="Nishiyama T."/>
            <person name="Hasebe M."/>
            <person name="Maruyama T."/>
            <person name="Minagawa J."/>
            <person name="Obokata J."/>
            <person name="Shigenobu S."/>
        </authorList>
    </citation>
    <scope>NUCLEOTIDE SEQUENCE [LARGE SCALE GENOMIC DNA]</scope>
</reference>
<keyword evidence="2" id="KW-1133">Transmembrane helix</keyword>
<keyword evidence="4" id="KW-1185">Reference proteome</keyword>
<keyword evidence="2" id="KW-0812">Transmembrane</keyword>
<proteinExistence type="predicted"/>
<gene>
    <name evidence="3" type="ORF">ElyMa_004317900</name>
</gene>